<feature type="transmembrane region" description="Helical" evidence="1">
    <location>
        <begin position="132"/>
        <end position="158"/>
    </location>
</feature>
<dbReference type="Pfam" id="PF10318">
    <property type="entry name" value="7TM_GPCR_Srh"/>
    <property type="match status" value="1"/>
</dbReference>
<sequence>MAPVYLFPVPAVYASGYFRDLPVEQFHVFWTNCALLHLSTFSLCHLFWYRMKTMMAFTSYYKKASVLGDVYMIVTYAAVFTIYPVLRKFTVYSMEERLEIAKAAGSVPEVFFSEKAVVFDMNTMLEADKLPFLFMGVCGFSLDLAAFFVLPICTAIVLKTSQKAMSKRTHQMHRTFLLALFFQTSVHTVLLSVPVVFTQVANLVSFSNPAVVNWMVFMNTIHGSAGTFTMLMANPQFRNSLVADFQRVILRKQAKVKPVVSTTQATRSVVPQLARRKSVY</sequence>
<proteinExistence type="predicted"/>
<feature type="transmembrane region" description="Helical" evidence="1">
    <location>
        <begin position="178"/>
        <end position="200"/>
    </location>
</feature>
<dbReference type="InterPro" id="IPR019422">
    <property type="entry name" value="7TM_GPCR_serpentine_rcpt_Srh"/>
</dbReference>
<reference evidence="2" key="1">
    <citation type="submission" date="2020-10" db="EMBL/GenBank/DDBJ databases">
        <authorList>
            <person name="Kikuchi T."/>
        </authorList>
    </citation>
    <scope>NUCLEOTIDE SEQUENCE</scope>
    <source>
        <strain evidence="2">NKZ352</strain>
    </source>
</reference>
<dbReference type="EMBL" id="CAJGYM010000005">
    <property type="protein sequence ID" value="CAD6186830.1"/>
    <property type="molecule type" value="Genomic_DNA"/>
</dbReference>
<protein>
    <submittedName>
        <fullName evidence="2">Uncharacterized protein</fullName>
    </submittedName>
</protein>
<dbReference type="PANTHER" id="PTHR46891">
    <property type="entry name" value="SERPENTINE RECEPTOR, CLASS H-RELATED"/>
    <property type="match status" value="1"/>
</dbReference>
<feature type="transmembrane region" description="Helical" evidence="1">
    <location>
        <begin position="70"/>
        <end position="86"/>
    </location>
</feature>
<dbReference type="Proteomes" id="UP000835052">
    <property type="component" value="Unassembled WGS sequence"/>
</dbReference>
<keyword evidence="1" id="KW-0812">Transmembrane</keyword>
<organism evidence="2 3">
    <name type="scientific">Caenorhabditis auriculariae</name>
    <dbReference type="NCBI Taxonomy" id="2777116"/>
    <lineage>
        <taxon>Eukaryota</taxon>
        <taxon>Metazoa</taxon>
        <taxon>Ecdysozoa</taxon>
        <taxon>Nematoda</taxon>
        <taxon>Chromadorea</taxon>
        <taxon>Rhabditida</taxon>
        <taxon>Rhabditina</taxon>
        <taxon>Rhabditomorpha</taxon>
        <taxon>Rhabditoidea</taxon>
        <taxon>Rhabditidae</taxon>
        <taxon>Peloderinae</taxon>
        <taxon>Caenorhabditis</taxon>
    </lineage>
</organism>
<accession>A0A8S1H0I5</accession>
<keyword evidence="1" id="KW-0472">Membrane</keyword>
<dbReference type="AlphaFoldDB" id="A0A8S1H0I5"/>
<evidence type="ECO:0000313" key="3">
    <source>
        <dbReference type="Proteomes" id="UP000835052"/>
    </source>
</evidence>
<evidence type="ECO:0000256" key="1">
    <source>
        <dbReference type="SAM" id="Phobius"/>
    </source>
</evidence>
<dbReference type="OrthoDB" id="5825496at2759"/>
<gene>
    <name evidence="2" type="ORF">CAUJ_LOCUS2749</name>
</gene>
<keyword evidence="1" id="KW-1133">Transmembrane helix</keyword>
<evidence type="ECO:0000313" key="2">
    <source>
        <dbReference type="EMBL" id="CAD6186830.1"/>
    </source>
</evidence>
<comment type="caution">
    <text evidence="2">The sequence shown here is derived from an EMBL/GenBank/DDBJ whole genome shotgun (WGS) entry which is preliminary data.</text>
</comment>
<keyword evidence="3" id="KW-1185">Reference proteome</keyword>
<name>A0A8S1H0I5_9PELO</name>
<feature type="transmembrane region" description="Helical" evidence="1">
    <location>
        <begin position="212"/>
        <end position="233"/>
    </location>
</feature>
<feature type="transmembrane region" description="Helical" evidence="1">
    <location>
        <begin position="28"/>
        <end position="49"/>
    </location>
</feature>